<sequence length="184" mass="20672" precursor="true">MRLLLVQESLIGMLAVSMFFWSASLSSAVLLIAIVLGLLVYRPELENKIVSKDSLLEMVRGVLKRPLTMVLIVAIIVLRNPGAYSILAIISSICLVTSLASVSFLIFKELRRIRENVLAIFITVASIISGWLFSDFLSAPFFSGKFLPSFWIFKISEGDLVGFLMVSVLSIWLFRMRHRLDKNT</sequence>
<dbReference type="RefSeq" id="WP_014730200.1">
    <property type="nucleotide sequence ID" value="NC_017934.1"/>
</dbReference>
<dbReference type="GeneID" id="87106184"/>
<feature type="transmembrane region" description="Helical" evidence="1">
    <location>
        <begin position="62"/>
        <end position="78"/>
    </location>
</feature>
<evidence type="ECO:0000256" key="1">
    <source>
        <dbReference type="SAM" id="Phobius"/>
    </source>
</evidence>
<feature type="transmembrane region" description="Helical" evidence="1">
    <location>
        <begin position="151"/>
        <end position="174"/>
    </location>
</feature>
<dbReference type="Proteomes" id="UP000002881">
    <property type="component" value="Chromosome"/>
</dbReference>
<dbReference type="STRING" id="660470.Theba_0330"/>
<feature type="transmembrane region" description="Helical" evidence="1">
    <location>
        <begin position="118"/>
        <end position="139"/>
    </location>
</feature>
<keyword evidence="3" id="KW-1185">Reference proteome</keyword>
<keyword evidence="1" id="KW-0472">Membrane</keyword>
<keyword evidence="1" id="KW-1133">Transmembrane helix</keyword>
<proteinExistence type="predicted"/>
<protein>
    <submittedName>
        <fullName evidence="2">Uncharacterized protein</fullName>
    </submittedName>
</protein>
<evidence type="ECO:0000313" key="3">
    <source>
        <dbReference type="Proteomes" id="UP000002881"/>
    </source>
</evidence>
<gene>
    <name evidence="2" type="ORF">Theba_0330</name>
</gene>
<organism evidence="2 3">
    <name type="scientific">Mesotoga prima MesG1.Ag.4.2</name>
    <dbReference type="NCBI Taxonomy" id="660470"/>
    <lineage>
        <taxon>Bacteria</taxon>
        <taxon>Thermotogati</taxon>
        <taxon>Thermotogota</taxon>
        <taxon>Thermotogae</taxon>
        <taxon>Kosmotogales</taxon>
        <taxon>Kosmotogaceae</taxon>
        <taxon>Mesotoga</taxon>
    </lineage>
</organism>
<accession>I2F2A6</accession>
<dbReference type="HOGENOM" id="CLU_1466576_0_0_0"/>
<feature type="transmembrane region" description="Helical" evidence="1">
    <location>
        <begin position="84"/>
        <end position="106"/>
    </location>
</feature>
<evidence type="ECO:0000313" key="2">
    <source>
        <dbReference type="EMBL" id="AFK06059.1"/>
    </source>
</evidence>
<dbReference type="KEGG" id="mpg:Theba_0330"/>
<reference evidence="2 3" key="1">
    <citation type="journal article" date="2012" name="Genome Biol. Evol.">
        <title>Genome Sequence of the Mesophilic Thermotogales Bacterium Mesotoga prima MesG1.Ag.4.2 Reveals the Largest Thermotogales Genome To Date.</title>
        <authorList>
            <person name="Zhaxybayeva O."/>
            <person name="Swithers K.S."/>
            <person name="Foght J."/>
            <person name="Green A.G."/>
            <person name="Bruce D."/>
            <person name="Detter C."/>
            <person name="Han S."/>
            <person name="Teshima H."/>
            <person name="Han J."/>
            <person name="Woyke T."/>
            <person name="Pitluck S."/>
            <person name="Nolan M."/>
            <person name="Ivanova N."/>
            <person name="Pati A."/>
            <person name="Land M.L."/>
            <person name="Dlutek M."/>
            <person name="Doolittle W.F."/>
            <person name="Noll K.M."/>
            <person name="Nesbo C.L."/>
        </authorList>
    </citation>
    <scope>NUCLEOTIDE SEQUENCE [LARGE SCALE GENOMIC DNA]</scope>
    <source>
        <strain evidence="3">mesG1.Ag.4.2</strain>
    </source>
</reference>
<feature type="transmembrane region" description="Helical" evidence="1">
    <location>
        <begin position="20"/>
        <end position="41"/>
    </location>
</feature>
<name>I2F2A6_9BACT</name>
<keyword evidence="1" id="KW-0812">Transmembrane</keyword>
<dbReference type="AlphaFoldDB" id="I2F2A6"/>
<dbReference type="EMBL" id="CP003532">
    <property type="protein sequence ID" value="AFK06059.1"/>
    <property type="molecule type" value="Genomic_DNA"/>
</dbReference>